<evidence type="ECO:0000259" key="2">
    <source>
        <dbReference type="PROSITE" id="PS50097"/>
    </source>
</evidence>
<evidence type="ECO:0000313" key="4">
    <source>
        <dbReference type="Proteomes" id="UP001465976"/>
    </source>
</evidence>
<dbReference type="PROSITE" id="PS50097">
    <property type="entry name" value="BTB"/>
    <property type="match status" value="1"/>
</dbReference>
<feature type="compositionally biased region" description="Low complexity" evidence="1">
    <location>
        <begin position="7"/>
        <end position="19"/>
    </location>
</feature>
<dbReference type="Pfam" id="PF00651">
    <property type="entry name" value="BTB"/>
    <property type="match status" value="1"/>
</dbReference>
<dbReference type="SMART" id="SM00225">
    <property type="entry name" value="BTB"/>
    <property type="match status" value="1"/>
</dbReference>
<keyword evidence="4" id="KW-1185">Reference proteome</keyword>
<dbReference type="InterPro" id="IPR011333">
    <property type="entry name" value="SKP1/BTB/POZ_sf"/>
</dbReference>
<sequence length="361" mass="40082">MSPNDPVSLSTSDSSTTVVADHNGPPKAEQRYAKYPFDDPNSADTVVLSTDNIQFYVYKVILAFVSPYFRDIFQSNPVPPSKLGLNDPEDAEKAIAHLPVHRIEEDSKVFDTILRWVYPGLATPALSSIEDLASVFEAMVKYRMEHTAPFQAATASLLNLATPTPGQANSRTLTVFAIFYRLGASIPKTSMAHIKRLCLHIPLDLLVTGSFPELALIPASALFDLLQFHAKSTSSIRTLVPSFNEWRDDHTSLRYRCSSSSKTGPKQCSVKIVDVKDMHHYLLDQKYPDHPFTATNPIPNGILPELGFSCPICRHPCAAMAKAFGRVIKDEVLDAVESVEEACYVFLPLYQLWLTTCFDRG</sequence>
<evidence type="ECO:0000313" key="3">
    <source>
        <dbReference type="EMBL" id="KAL0564135.1"/>
    </source>
</evidence>
<dbReference type="CDD" id="cd18186">
    <property type="entry name" value="BTB_POZ_ZBTB_KLHL-like"/>
    <property type="match status" value="1"/>
</dbReference>
<reference evidence="3 4" key="1">
    <citation type="submission" date="2024-02" db="EMBL/GenBank/DDBJ databases">
        <title>A draft genome for the cacao thread blight pathogen Marasmius crinis-equi.</title>
        <authorList>
            <person name="Cohen S.P."/>
            <person name="Baruah I.K."/>
            <person name="Amoako-Attah I."/>
            <person name="Bukari Y."/>
            <person name="Meinhardt L.W."/>
            <person name="Bailey B.A."/>
        </authorList>
    </citation>
    <scope>NUCLEOTIDE SEQUENCE [LARGE SCALE GENOMIC DNA]</scope>
    <source>
        <strain evidence="3 4">GH-76</strain>
    </source>
</reference>
<comment type="caution">
    <text evidence="3">The sequence shown here is derived from an EMBL/GenBank/DDBJ whole genome shotgun (WGS) entry which is preliminary data.</text>
</comment>
<proteinExistence type="predicted"/>
<name>A0ABR3EMS1_9AGAR</name>
<feature type="region of interest" description="Disordered" evidence="1">
    <location>
        <begin position="1"/>
        <end position="35"/>
    </location>
</feature>
<dbReference type="EMBL" id="JBAHYK010002963">
    <property type="protein sequence ID" value="KAL0564135.1"/>
    <property type="molecule type" value="Genomic_DNA"/>
</dbReference>
<evidence type="ECO:0000256" key="1">
    <source>
        <dbReference type="SAM" id="MobiDB-lite"/>
    </source>
</evidence>
<dbReference type="SUPFAM" id="SSF54695">
    <property type="entry name" value="POZ domain"/>
    <property type="match status" value="1"/>
</dbReference>
<protein>
    <recommendedName>
        <fullName evidence="2">BTB domain-containing protein</fullName>
    </recommendedName>
</protein>
<dbReference type="InterPro" id="IPR000210">
    <property type="entry name" value="BTB/POZ_dom"/>
</dbReference>
<gene>
    <name evidence="3" type="ORF">V5O48_017917</name>
</gene>
<accession>A0ABR3EMS1</accession>
<dbReference type="Gene3D" id="3.30.710.10">
    <property type="entry name" value="Potassium Channel Kv1.1, Chain A"/>
    <property type="match status" value="1"/>
</dbReference>
<organism evidence="3 4">
    <name type="scientific">Marasmius crinis-equi</name>
    <dbReference type="NCBI Taxonomy" id="585013"/>
    <lineage>
        <taxon>Eukaryota</taxon>
        <taxon>Fungi</taxon>
        <taxon>Dikarya</taxon>
        <taxon>Basidiomycota</taxon>
        <taxon>Agaricomycotina</taxon>
        <taxon>Agaricomycetes</taxon>
        <taxon>Agaricomycetidae</taxon>
        <taxon>Agaricales</taxon>
        <taxon>Marasmiineae</taxon>
        <taxon>Marasmiaceae</taxon>
        <taxon>Marasmius</taxon>
    </lineage>
</organism>
<dbReference type="Proteomes" id="UP001465976">
    <property type="component" value="Unassembled WGS sequence"/>
</dbReference>
<feature type="domain" description="BTB" evidence="2">
    <location>
        <begin position="44"/>
        <end position="120"/>
    </location>
</feature>